<dbReference type="InterPro" id="IPR036890">
    <property type="entry name" value="HATPase_C_sf"/>
</dbReference>
<accession>A0ABS2AIJ7</accession>
<evidence type="ECO:0000313" key="2">
    <source>
        <dbReference type="EMBL" id="MBM2619026.1"/>
    </source>
</evidence>
<evidence type="ECO:0000256" key="1">
    <source>
        <dbReference type="SAM" id="Phobius"/>
    </source>
</evidence>
<name>A0ABS2AIJ7_9ACTN</name>
<keyword evidence="3" id="KW-1185">Reference proteome</keyword>
<keyword evidence="1" id="KW-1133">Transmembrane helix</keyword>
<organism evidence="2 3">
    <name type="scientific">Paractinoplanes ovalisporus</name>
    <dbReference type="NCBI Taxonomy" id="2810368"/>
    <lineage>
        <taxon>Bacteria</taxon>
        <taxon>Bacillati</taxon>
        <taxon>Actinomycetota</taxon>
        <taxon>Actinomycetes</taxon>
        <taxon>Micromonosporales</taxon>
        <taxon>Micromonosporaceae</taxon>
        <taxon>Paractinoplanes</taxon>
    </lineage>
</organism>
<gene>
    <name evidence="2" type="ORF">JIG36_26060</name>
</gene>
<feature type="transmembrane region" description="Helical" evidence="1">
    <location>
        <begin position="21"/>
        <end position="39"/>
    </location>
</feature>
<protein>
    <recommendedName>
        <fullName evidence="4">Histidine kinase</fullName>
    </recommendedName>
</protein>
<feature type="transmembrane region" description="Helical" evidence="1">
    <location>
        <begin position="138"/>
        <end position="157"/>
    </location>
</feature>
<feature type="transmembrane region" description="Helical" evidence="1">
    <location>
        <begin position="163"/>
        <end position="183"/>
    </location>
</feature>
<keyword evidence="1" id="KW-0812">Transmembrane</keyword>
<reference evidence="2 3" key="1">
    <citation type="submission" date="2021-01" db="EMBL/GenBank/DDBJ databases">
        <title>Actinoplanes sp. nov. LDG1-06 isolated from lichen.</title>
        <authorList>
            <person name="Saeng-In P."/>
            <person name="Phongsopitanun W."/>
            <person name="Kanchanasin P."/>
            <person name="Yuki M."/>
            <person name="Kudo T."/>
            <person name="Ohkuma M."/>
            <person name="Tanasupawat S."/>
        </authorList>
    </citation>
    <scope>NUCLEOTIDE SEQUENCE [LARGE SCALE GENOMIC DNA]</scope>
    <source>
        <strain evidence="2 3">LDG1-06</strain>
    </source>
</reference>
<dbReference type="RefSeq" id="WP_203379041.1">
    <property type="nucleotide sequence ID" value="NZ_JAENHP010000009.1"/>
</dbReference>
<feature type="transmembrane region" description="Helical" evidence="1">
    <location>
        <begin position="51"/>
        <end position="72"/>
    </location>
</feature>
<feature type="transmembrane region" description="Helical" evidence="1">
    <location>
        <begin position="195"/>
        <end position="213"/>
    </location>
</feature>
<comment type="caution">
    <text evidence="2">The sequence shown here is derived from an EMBL/GenBank/DDBJ whole genome shotgun (WGS) entry which is preliminary data.</text>
</comment>
<keyword evidence="1" id="KW-0472">Membrane</keyword>
<dbReference type="Proteomes" id="UP000632138">
    <property type="component" value="Unassembled WGS sequence"/>
</dbReference>
<feature type="transmembrane region" description="Helical" evidence="1">
    <location>
        <begin position="79"/>
        <end position="97"/>
    </location>
</feature>
<feature type="transmembrane region" description="Helical" evidence="1">
    <location>
        <begin position="225"/>
        <end position="245"/>
    </location>
</feature>
<sequence>MADILRGRLTLASPATAEWRLLRFCLAPAFTATVIAVVVQGQVWQSDPRNATLNVLLSALLATAAGLLTYPVVVPRRPLCWTLLAGAVLWPATWAGSWGGSFATRAGEFSNVLFWFAVTCAVLLHLDGGAWRWPVRVFVAASAFVLPVGEVVLAMAGRTYRDAATLLAVADAAIVLLFATVVGLHLRRVPGRERWAALGVIVPVVAAAALTAAEGPRSVPEPSYWVAASTAGLILFPLALIAQAWRSRALGARLADEIARMPMLTGAVVRDGLRRAVGDESLDVFYRLTDQKLFVNESGDERCDRPPAEGRYVITVDDPTEPAGSGPVAMVEVDARFRHWPQAERLRTVAMLSSRDLAMARLDTVTKVWSKRIRAGDLAQRRELEQVLHEQVQQRVSAISMTLGRLGLRTASDATATASVRLAQQELSVALDQLRSVAEALYSPLLRESGLAPALEHLGRSVDLPVRVTVANEAELDDTMRAAAMTAAQDIVGDAATILDGIRQPPGLHIDVSAAGKTLVVRVVTDQADLMAPGNRRIRLLSARAAEAGGGIQLEPRPGPGTTMTVRIPCG</sequence>
<proteinExistence type="predicted"/>
<evidence type="ECO:0008006" key="4">
    <source>
        <dbReference type="Google" id="ProtNLM"/>
    </source>
</evidence>
<evidence type="ECO:0000313" key="3">
    <source>
        <dbReference type="Proteomes" id="UP000632138"/>
    </source>
</evidence>
<feature type="transmembrane region" description="Helical" evidence="1">
    <location>
        <begin position="109"/>
        <end position="126"/>
    </location>
</feature>
<dbReference type="Gene3D" id="3.30.565.10">
    <property type="entry name" value="Histidine kinase-like ATPase, C-terminal domain"/>
    <property type="match status" value="1"/>
</dbReference>
<dbReference type="EMBL" id="JAENHP010000009">
    <property type="protein sequence ID" value="MBM2619026.1"/>
    <property type="molecule type" value="Genomic_DNA"/>
</dbReference>